<reference evidence="1" key="1">
    <citation type="submission" date="2014-11" db="EMBL/GenBank/DDBJ databases">
        <authorList>
            <person name="Amaro Gonzalez C."/>
        </authorList>
    </citation>
    <scope>NUCLEOTIDE SEQUENCE</scope>
</reference>
<dbReference type="AlphaFoldDB" id="A0A0E9U919"/>
<proteinExistence type="predicted"/>
<reference evidence="1" key="2">
    <citation type="journal article" date="2015" name="Fish Shellfish Immunol.">
        <title>Early steps in the European eel (Anguilla anguilla)-Vibrio vulnificus interaction in the gills: Role of the RtxA13 toxin.</title>
        <authorList>
            <person name="Callol A."/>
            <person name="Pajuelo D."/>
            <person name="Ebbesson L."/>
            <person name="Teles M."/>
            <person name="MacKenzie S."/>
            <person name="Amaro C."/>
        </authorList>
    </citation>
    <scope>NUCLEOTIDE SEQUENCE</scope>
</reference>
<organism evidence="1">
    <name type="scientific">Anguilla anguilla</name>
    <name type="common">European freshwater eel</name>
    <name type="synonym">Muraena anguilla</name>
    <dbReference type="NCBI Taxonomy" id="7936"/>
    <lineage>
        <taxon>Eukaryota</taxon>
        <taxon>Metazoa</taxon>
        <taxon>Chordata</taxon>
        <taxon>Craniata</taxon>
        <taxon>Vertebrata</taxon>
        <taxon>Euteleostomi</taxon>
        <taxon>Actinopterygii</taxon>
        <taxon>Neopterygii</taxon>
        <taxon>Teleostei</taxon>
        <taxon>Anguilliformes</taxon>
        <taxon>Anguillidae</taxon>
        <taxon>Anguilla</taxon>
    </lineage>
</organism>
<evidence type="ECO:0000313" key="1">
    <source>
        <dbReference type="EMBL" id="JAH61685.1"/>
    </source>
</evidence>
<name>A0A0E9U919_ANGAN</name>
<dbReference type="EMBL" id="GBXM01046892">
    <property type="protein sequence ID" value="JAH61685.1"/>
    <property type="molecule type" value="Transcribed_RNA"/>
</dbReference>
<accession>A0A0E9U919</accession>
<sequence>MKTSRPCVFSRSRVGG</sequence>
<protein>
    <submittedName>
        <fullName evidence="1">Uncharacterized protein</fullName>
    </submittedName>
</protein>